<proteinExistence type="predicted"/>
<feature type="region of interest" description="Disordered" evidence="1">
    <location>
        <begin position="1"/>
        <end position="22"/>
    </location>
</feature>
<comment type="caution">
    <text evidence="2">The sequence shown here is derived from an EMBL/GenBank/DDBJ whole genome shotgun (WGS) entry which is preliminary data.</text>
</comment>
<feature type="compositionally biased region" description="Basic and acidic residues" evidence="1">
    <location>
        <begin position="1"/>
        <end position="15"/>
    </location>
</feature>
<name>A0A2S6AMZ0_9NOCA</name>
<sequence>MSTDNHAARRPDDRSCASLRALSPTEQIARQLRGQIARGESEGPLTVLPGALGGAQARMPDLSVD</sequence>
<evidence type="ECO:0000313" key="3">
    <source>
        <dbReference type="Proteomes" id="UP000239874"/>
    </source>
</evidence>
<dbReference type="AlphaFoldDB" id="A0A2S6AMZ0"/>
<reference evidence="2 3" key="1">
    <citation type="submission" date="2018-02" db="EMBL/GenBank/DDBJ databases">
        <title>8 Nocardia nova and 1 Nocardia cyriacigeorgica strain used for evolution to TMP-SMX.</title>
        <authorList>
            <person name="Mehta H."/>
            <person name="Weng J."/>
            <person name="Shamoo Y."/>
        </authorList>
    </citation>
    <scope>NUCLEOTIDE SEQUENCE [LARGE SCALE GENOMIC DNA]</scope>
    <source>
        <strain evidence="2 3">MDA3139</strain>
    </source>
</reference>
<dbReference type="RefSeq" id="WP_104377165.1">
    <property type="nucleotide sequence ID" value="NZ_PSZC01000013.1"/>
</dbReference>
<dbReference type="EMBL" id="PSZC01000013">
    <property type="protein sequence ID" value="PPJ36588.1"/>
    <property type="molecule type" value="Genomic_DNA"/>
</dbReference>
<protein>
    <submittedName>
        <fullName evidence="2">Uncharacterized protein</fullName>
    </submittedName>
</protein>
<gene>
    <name evidence="2" type="ORF">C5E45_19435</name>
</gene>
<dbReference type="Proteomes" id="UP000239874">
    <property type="component" value="Unassembled WGS sequence"/>
</dbReference>
<evidence type="ECO:0000313" key="2">
    <source>
        <dbReference type="EMBL" id="PPJ36588.1"/>
    </source>
</evidence>
<organism evidence="2 3">
    <name type="scientific">Nocardia nova</name>
    <dbReference type="NCBI Taxonomy" id="37330"/>
    <lineage>
        <taxon>Bacteria</taxon>
        <taxon>Bacillati</taxon>
        <taxon>Actinomycetota</taxon>
        <taxon>Actinomycetes</taxon>
        <taxon>Mycobacteriales</taxon>
        <taxon>Nocardiaceae</taxon>
        <taxon>Nocardia</taxon>
    </lineage>
</organism>
<feature type="region of interest" description="Disordered" evidence="1">
    <location>
        <begin position="36"/>
        <end position="65"/>
    </location>
</feature>
<evidence type="ECO:0000256" key="1">
    <source>
        <dbReference type="SAM" id="MobiDB-lite"/>
    </source>
</evidence>
<accession>A0A2S6AMZ0</accession>